<dbReference type="PROSITE" id="PS50181">
    <property type="entry name" value="FBOX"/>
    <property type="match status" value="1"/>
</dbReference>
<dbReference type="EMBL" id="MU155300">
    <property type="protein sequence ID" value="KAF9476260.1"/>
    <property type="molecule type" value="Genomic_DNA"/>
</dbReference>
<gene>
    <name evidence="2" type="ORF">BDN70DRAFT_995797</name>
</gene>
<dbReference type="Gene3D" id="1.20.1280.50">
    <property type="match status" value="1"/>
</dbReference>
<reference evidence="2" key="1">
    <citation type="submission" date="2020-11" db="EMBL/GenBank/DDBJ databases">
        <authorList>
            <consortium name="DOE Joint Genome Institute"/>
            <person name="Ahrendt S."/>
            <person name="Riley R."/>
            <person name="Andreopoulos W."/>
            <person name="Labutti K."/>
            <person name="Pangilinan J."/>
            <person name="Ruiz-Duenas F.J."/>
            <person name="Barrasa J.M."/>
            <person name="Sanchez-Garcia M."/>
            <person name="Camarero S."/>
            <person name="Miyauchi S."/>
            <person name="Serrano A."/>
            <person name="Linde D."/>
            <person name="Babiker R."/>
            <person name="Drula E."/>
            <person name="Ayuso-Fernandez I."/>
            <person name="Pacheco R."/>
            <person name="Padilla G."/>
            <person name="Ferreira P."/>
            <person name="Barriuso J."/>
            <person name="Kellner H."/>
            <person name="Castanera R."/>
            <person name="Alfaro M."/>
            <person name="Ramirez L."/>
            <person name="Pisabarro A.G."/>
            <person name="Kuo A."/>
            <person name="Tritt A."/>
            <person name="Lipzen A."/>
            <person name="He G."/>
            <person name="Yan M."/>
            <person name="Ng V."/>
            <person name="Cullen D."/>
            <person name="Martin F."/>
            <person name="Rosso M.-N."/>
            <person name="Henrissat B."/>
            <person name="Hibbett D."/>
            <person name="Martinez A.T."/>
            <person name="Grigoriev I.V."/>
        </authorList>
    </citation>
    <scope>NUCLEOTIDE SEQUENCE</scope>
    <source>
        <strain evidence="2">CIRM-BRFM 674</strain>
    </source>
</reference>
<dbReference type="SMART" id="SM00256">
    <property type="entry name" value="FBOX"/>
    <property type="match status" value="1"/>
</dbReference>
<dbReference type="Pfam" id="PF00646">
    <property type="entry name" value="F-box"/>
    <property type="match status" value="1"/>
</dbReference>
<accession>A0A9P6CX45</accession>
<evidence type="ECO:0000313" key="3">
    <source>
        <dbReference type="Proteomes" id="UP000807469"/>
    </source>
</evidence>
<name>A0A9P6CX45_9AGAR</name>
<dbReference type="InterPro" id="IPR001810">
    <property type="entry name" value="F-box_dom"/>
</dbReference>
<proteinExistence type="predicted"/>
<dbReference type="Proteomes" id="UP000807469">
    <property type="component" value="Unassembled WGS sequence"/>
</dbReference>
<dbReference type="InterPro" id="IPR036047">
    <property type="entry name" value="F-box-like_dom_sf"/>
</dbReference>
<comment type="caution">
    <text evidence="2">The sequence shown here is derived from an EMBL/GenBank/DDBJ whole genome shotgun (WGS) entry which is preliminary data.</text>
</comment>
<organism evidence="2 3">
    <name type="scientific">Pholiota conissans</name>
    <dbReference type="NCBI Taxonomy" id="109636"/>
    <lineage>
        <taxon>Eukaryota</taxon>
        <taxon>Fungi</taxon>
        <taxon>Dikarya</taxon>
        <taxon>Basidiomycota</taxon>
        <taxon>Agaricomycotina</taxon>
        <taxon>Agaricomycetes</taxon>
        <taxon>Agaricomycetidae</taxon>
        <taxon>Agaricales</taxon>
        <taxon>Agaricineae</taxon>
        <taxon>Strophariaceae</taxon>
        <taxon>Pholiota</taxon>
    </lineage>
</organism>
<evidence type="ECO:0000259" key="1">
    <source>
        <dbReference type="PROSITE" id="PS50181"/>
    </source>
</evidence>
<dbReference type="SUPFAM" id="SSF81383">
    <property type="entry name" value="F-box domain"/>
    <property type="match status" value="1"/>
</dbReference>
<protein>
    <recommendedName>
        <fullName evidence="1">F-box domain-containing protein</fullName>
    </recommendedName>
</protein>
<dbReference type="AlphaFoldDB" id="A0A9P6CX45"/>
<evidence type="ECO:0000313" key="2">
    <source>
        <dbReference type="EMBL" id="KAF9476260.1"/>
    </source>
</evidence>
<feature type="domain" description="F-box" evidence="1">
    <location>
        <begin position="2"/>
        <end position="50"/>
    </location>
</feature>
<dbReference type="OrthoDB" id="2745718at2759"/>
<keyword evidence="3" id="KW-1185">Reference proteome</keyword>
<sequence length="527" mass="58031">MDLSFLRLPTELKIEILSNLDAISLIRSAMVCKDLHKTCLSSSLLAYTTQLHLNGLKDAGTGAPYPHLLQELLCYRRTWMSVNSITFQWLLSNNSRTHDLVGGVYANKTMDGIEIVPISTNPTDAAQNRIVRGLGGIVVAQLGVDPMQDLLVLLEGGGPRTPQNDGRFMRVHVHSMADGGCHPRALHSPLQLPIPRSRSEMIEFNIHNALCIAGDIVAICFDVIWSGTLTKTRAIIWDWTTSELIMDSVIAFYGSLLPTRFGFGLLDSLSFYVTSTQESGSIRFYKLVGSRRSAIHIATFHLPSVVRDAGVINISSSAGPIEVSAIPGASFMVNDDDRLHAFTLDYTSYPYPGSTSLSLFVHQHVFTSFFPEHVSPNHQPLEIKWERWGPANTAFIHPHAIPFEDSSRSYIHGQRVVCQGKSVVSAYSNIRASKSFRLLDFSLAAVVAVSGALRSTPTASPLPSSSSSYRSTWALFSSRKIEASQVPIFREDVETRLPFVSCTRDVGAEGTFRGYMIHVDGIVGYKV</sequence>